<dbReference type="Proteomes" id="UP000051276">
    <property type="component" value="Unassembled WGS sequence"/>
</dbReference>
<gene>
    <name evidence="6" type="ORF">Ga0074115_11740</name>
    <name evidence="7" type="ORF">Ga0076813_159924</name>
</gene>
<keyword evidence="2" id="KW-0106">Calcium</keyword>
<feature type="signal peptide" evidence="4">
    <location>
        <begin position="1"/>
        <end position="37"/>
    </location>
</feature>
<dbReference type="STRING" id="54398.Ga0074115_11740"/>
<dbReference type="Proteomes" id="UP000051634">
    <property type="component" value="Unassembled WGS sequence"/>
</dbReference>
<dbReference type="PATRIC" id="fig|54398.3.peg.2128"/>
<evidence type="ECO:0000256" key="2">
    <source>
        <dbReference type="ARBA" id="ARBA00022837"/>
    </source>
</evidence>
<dbReference type="AlphaFoldDB" id="A0A0T5ZAA8"/>
<proteinExistence type="predicted"/>
<evidence type="ECO:0000256" key="1">
    <source>
        <dbReference type="ARBA" id="ARBA00022723"/>
    </source>
</evidence>
<evidence type="ECO:0000256" key="4">
    <source>
        <dbReference type="SAM" id="SignalP"/>
    </source>
</evidence>
<accession>A0A0T5ZAA8</accession>
<feature type="chain" id="PRO_5007432566" evidence="4">
    <location>
        <begin position="38"/>
        <end position="1272"/>
    </location>
</feature>
<dbReference type="Pfam" id="PF05567">
    <property type="entry name" value="T4P_PilY1"/>
    <property type="match status" value="1"/>
</dbReference>
<keyword evidence="4" id="KW-0732">Signal</keyword>
<keyword evidence="1" id="KW-0479">Metal-binding</keyword>
<evidence type="ECO:0000313" key="6">
    <source>
        <dbReference type="EMBL" id="KRT55383.1"/>
    </source>
</evidence>
<feature type="domain" description="PilY1 beta-propeller" evidence="5">
    <location>
        <begin position="703"/>
        <end position="1089"/>
    </location>
</feature>
<evidence type="ECO:0000313" key="8">
    <source>
        <dbReference type="Proteomes" id="UP000051276"/>
    </source>
</evidence>
<evidence type="ECO:0000259" key="5">
    <source>
        <dbReference type="Pfam" id="PF05567"/>
    </source>
</evidence>
<feature type="region of interest" description="Disordered" evidence="3">
    <location>
        <begin position="1212"/>
        <end position="1272"/>
    </location>
</feature>
<evidence type="ECO:0000256" key="3">
    <source>
        <dbReference type="SAM" id="MobiDB-lite"/>
    </source>
</evidence>
<reference evidence="8 9" key="1">
    <citation type="submission" date="2015-11" db="EMBL/GenBank/DDBJ databases">
        <title>The genome of Candidatus Endoriftia persephone in Ridgeia piscesae and population structure of the North Eastern Pacific vestimentiferan symbionts.</title>
        <authorList>
            <person name="Perez M."/>
            <person name="Juniper K.S."/>
        </authorList>
    </citation>
    <scope>NUCLEOTIDE SEQUENCE [LARGE SCALE GENOMIC DNA]</scope>
    <source>
        <strain evidence="7">Ind10</strain>
        <strain evidence="6">Ind11</strain>
    </source>
</reference>
<comment type="caution">
    <text evidence="7">The sequence shown here is derived from an EMBL/GenBank/DDBJ whole genome shotgun (WGS) entry which is preliminary data.</text>
</comment>
<sequence length="1272" mass="135890">MKSRQTYRPSWRAVSARRFSRLAGAALLVICSSQGQAAPGPLAQVPLFLAQSVQPNIFFMLDDSGSMSWEVLFREGVDTNRWSPRTYNRYNIRFNPYHDSFSATEREYAKLTLCAGFNVMAYDPSKTYTPWRGVDIDGNAFTDQSITNARIHPFTGEARAGLSCESTSNNFSFAGSAKDIKDTTGNAGYTCDLTSEFNPGGVFYYPWNDADGDGEYDEGECPIADDNARVWVNTDLTAEQQTNFANWFSYYRKRHYVMKRAISEVIEDSRARLGLGLINQNDSVPGSGSREVGTPVASVDTFTNPDNNATETANKAQIMANLLRGRVGGSTPLRRGLARVGEYFIGSSGADRDLFGFTLDDDPNSANGFSPILKADLGGTCQQNFAVLLSDGFWNGDDPSVGNADNDGVPGGYDQASYGDAFSNTLADVAMHYYERDLNGNLANNVGEVDLDIGTDSNPQQHLVTFTVAFGVTGNIPLKKADGSDCLPGNRTDSLATQNWPSECDPTLATGWPEAVGDTSTAVDDMLHAAWNGRGLYLNAKNPEDLIASLNRAIQEITSRDSSSAAAVAVDTVDVSGGGRIFQGRFNSSDWSGELYAAVIDANGVGADVWAAHEQLANRASPRVLITRNDTGGIPFAFPADYTAPAANEMTAAQVADILAADTDRSGFADEQAFGESLVAYLAGATANEGDSSGQFRARGGLLGDIIHSSPVFVGAPNPGLYPDGIEGGGVNSYYQWANVDAANRIPMVYVGANDGMLHGFRAEDGEEVFGYFPQQLFSSATGKGLHWLAEQGYSHRYYVDMTPTVADVFIDTGDGVGASWHTILVGGLRGGGRGFFALDVSDPSEFTTTAGAAANVLWEFTHDDLGYTYSEPTIVKTNGPIVDGVNTGRWAVIFGSGYEPGPASDGRAKLFIKFLDNALPSEIVIDTGVGSIVNGDCQSAASDCNGLSTPSVIDLNGDGIADRVYVGDLHGNLWVFDISNATSARWDDADQHYRLFSAQDEFGNRQPITTQPAVAFHPTERGLSTEPNVMVFIGTGQYVAEGDPSSTGVQSFYGVWDAGASVGTLGLDGVLTNSRDQLIEQTLEESLQTFGEGADAVELTVRLLSSNPVDYDTKKGWYVDFNTASSNSRERVIVNPGIFGDLVFYTTLVPAENLCGTGAGYSWLMVHDLASGGEPSFVALDVSGNSNYGAEDTVNGREVAGVKSDNIWWQPSIVKSGPGEEGTIELPTDREQNDANGGGGGGGSDNVTVDSMDVQGGSSTGTRSSWAHYQF</sequence>
<dbReference type="EMBL" id="LDXT01000080">
    <property type="protein sequence ID" value="KRT55383.1"/>
    <property type="molecule type" value="Genomic_DNA"/>
</dbReference>
<organism evidence="7 8">
    <name type="scientific">endosymbiont of Ridgeia piscesae</name>
    <dbReference type="NCBI Taxonomy" id="54398"/>
    <lineage>
        <taxon>Bacteria</taxon>
        <taxon>Pseudomonadati</taxon>
        <taxon>Pseudomonadota</taxon>
        <taxon>Gammaproteobacteria</taxon>
        <taxon>sulfur-oxidizing symbionts</taxon>
    </lineage>
</organism>
<feature type="compositionally biased region" description="Polar residues" evidence="3">
    <location>
        <begin position="1257"/>
        <end position="1272"/>
    </location>
</feature>
<dbReference type="GO" id="GO:0046872">
    <property type="term" value="F:metal ion binding"/>
    <property type="evidence" value="ECO:0007669"/>
    <property type="project" value="UniProtKB-KW"/>
</dbReference>
<dbReference type="InterPro" id="IPR008707">
    <property type="entry name" value="B-propeller_PilY1"/>
</dbReference>
<feature type="region of interest" description="Disordered" evidence="3">
    <location>
        <begin position="284"/>
        <end position="308"/>
    </location>
</feature>
<protein>
    <submittedName>
        <fullName evidence="6">Tfp pilus assembly protein, tip-associated adhesin PilY1</fullName>
    </submittedName>
    <submittedName>
        <fullName evidence="7">Type IV pilus assembly protein PilY1</fullName>
    </submittedName>
</protein>
<dbReference type="OrthoDB" id="7156875at2"/>
<keyword evidence="9" id="KW-1185">Reference proteome</keyword>
<evidence type="ECO:0000313" key="9">
    <source>
        <dbReference type="Proteomes" id="UP000051634"/>
    </source>
</evidence>
<name>A0A0T5ZAA8_9GAMM</name>
<dbReference type="RefSeq" id="WP_057955437.1">
    <property type="nucleotide sequence ID" value="NZ_KQ556880.1"/>
</dbReference>
<dbReference type="EMBL" id="LMXI01000095">
    <property type="protein sequence ID" value="KRT59783.1"/>
    <property type="molecule type" value="Genomic_DNA"/>
</dbReference>
<evidence type="ECO:0000313" key="7">
    <source>
        <dbReference type="EMBL" id="KRT59783.1"/>
    </source>
</evidence>